<evidence type="ECO:0000256" key="6">
    <source>
        <dbReference type="ARBA" id="ARBA00047665"/>
    </source>
</evidence>
<dbReference type="SUPFAM" id="SSF101790">
    <property type="entry name" value="Aminomethyltransferase beta-barrel domain"/>
    <property type="match status" value="1"/>
</dbReference>
<evidence type="ECO:0000313" key="12">
    <source>
        <dbReference type="Proteomes" id="UP000309676"/>
    </source>
</evidence>
<dbReference type="PIRSF" id="PIRSF006487">
    <property type="entry name" value="GcvT"/>
    <property type="match status" value="1"/>
</dbReference>
<organism evidence="11 12">
    <name type="scientific">Paenibacillus antri</name>
    <dbReference type="NCBI Taxonomy" id="2582848"/>
    <lineage>
        <taxon>Bacteria</taxon>
        <taxon>Bacillati</taxon>
        <taxon>Bacillota</taxon>
        <taxon>Bacilli</taxon>
        <taxon>Bacillales</taxon>
        <taxon>Paenibacillaceae</taxon>
        <taxon>Paenibacillus</taxon>
    </lineage>
</organism>
<dbReference type="Pfam" id="PF08669">
    <property type="entry name" value="GCV_T_C"/>
    <property type="match status" value="1"/>
</dbReference>
<evidence type="ECO:0000256" key="7">
    <source>
        <dbReference type="HAMAP-Rule" id="MF_00259"/>
    </source>
</evidence>
<dbReference type="InterPro" id="IPR022903">
    <property type="entry name" value="GcvT_bac"/>
</dbReference>
<accession>A0A5R9GAT5</accession>
<dbReference type="OrthoDB" id="9774591at2"/>
<keyword evidence="3 7" id="KW-0032">Aminotransferase</keyword>
<comment type="function">
    <text evidence="7">The glycine cleavage system catalyzes the degradation of glycine.</text>
</comment>
<dbReference type="InterPro" id="IPR006223">
    <property type="entry name" value="GcvT"/>
</dbReference>
<sequence length="380" mass="40698">MAEPLKRTPLYPLYAPLGAKTIDFGGWELPVQFEGILKEHEAVRQRAGLFDVSHMGELSVSGSGAPKFLQRLVTNDVAKLPVSAAMYTPMCYPNGGTVDDLLVYRLGDDRFLLVVNASNVETDLAWMRRHASGDVEIRDVSAETALLAVQGPAAVDVVRDASCGDDGAVGFDPAALRPFRFAEGVRVGGVPALVSRTGYTGEDGFELYVDASRAPDVWRALLSAGAPYGLAPVGLGARDTLRFEARLPLYGQELSPSITPLEAGLGAFVKLEKGDFIGREALAAQKASGPTRRLAGLEMIDRGIPRTHYAVFAADGARVGEVTTGTQSPTLRRNLGLALVDAAYAAEGTELYVDVRGKRLKAKVVPTPFYRRADRARKPG</sequence>
<dbReference type="Gene3D" id="4.10.1250.10">
    <property type="entry name" value="Aminomethyltransferase fragment"/>
    <property type="match status" value="1"/>
</dbReference>
<dbReference type="Proteomes" id="UP000309676">
    <property type="component" value="Unassembled WGS sequence"/>
</dbReference>
<dbReference type="PANTHER" id="PTHR43757">
    <property type="entry name" value="AMINOMETHYLTRANSFERASE"/>
    <property type="match status" value="1"/>
</dbReference>
<evidence type="ECO:0000259" key="10">
    <source>
        <dbReference type="Pfam" id="PF08669"/>
    </source>
</evidence>
<comment type="subunit">
    <text evidence="7">The glycine cleavage system is composed of four proteins: P, T, L and H.</text>
</comment>
<feature type="domain" description="GCVT N-terminal" evidence="9">
    <location>
        <begin position="11"/>
        <end position="273"/>
    </location>
</feature>
<comment type="caution">
    <text evidence="11">The sequence shown here is derived from an EMBL/GenBank/DDBJ whole genome shotgun (WGS) entry which is preliminary data.</text>
</comment>
<evidence type="ECO:0000256" key="2">
    <source>
        <dbReference type="ARBA" id="ARBA00012616"/>
    </source>
</evidence>
<dbReference type="RefSeq" id="WP_138196388.1">
    <property type="nucleotide sequence ID" value="NZ_VCIW01000016.1"/>
</dbReference>
<evidence type="ECO:0000256" key="8">
    <source>
        <dbReference type="PIRSR" id="PIRSR006487-1"/>
    </source>
</evidence>
<protein>
    <recommendedName>
        <fullName evidence="2 7">Aminomethyltransferase</fullName>
        <ecNumber evidence="2 7">2.1.2.10</ecNumber>
    </recommendedName>
    <alternativeName>
        <fullName evidence="5 7">Glycine cleavage system T protein</fullName>
    </alternativeName>
</protein>
<dbReference type="GO" id="GO:0005829">
    <property type="term" value="C:cytosol"/>
    <property type="evidence" value="ECO:0007669"/>
    <property type="project" value="TreeGrafter"/>
</dbReference>
<dbReference type="GO" id="GO:0008168">
    <property type="term" value="F:methyltransferase activity"/>
    <property type="evidence" value="ECO:0007669"/>
    <property type="project" value="UniProtKB-KW"/>
</dbReference>
<dbReference type="GO" id="GO:0032259">
    <property type="term" value="P:methylation"/>
    <property type="evidence" value="ECO:0007669"/>
    <property type="project" value="UniProtKB-KW"/>
</dbReference>
<dbReference type="EMBL" id="VCIW01000016">
    <property type="protein sequence ID" value="TLS50234.1"/>
    <property type="molecule type" value="Genomic_DNA"/>
</dbReference>
<dbReference type="FunFam" id="3.30.70.1400:FF:000001">
    <property type="entry name" value="Aminomethyltransferase"/>
    <property type="match status" value="1"/>
</dbReference>
<evidence type="ECO:0000259" key="9">
    <source>
        <dbReference type="Pfam" id="PF01571"/>
    </source>
</evidence>
<proteinExistence type="inferred from homology"/>
<dbReference type="InterPro" id="IPR013977">
    <property type="entry name" value="GcvT_C"/>
</dbReference>
<dbReference type="NCBIfam" id="NF001567">
    <property type="entry name" value="PRK00389.1"/>
    <property type="match status" value="1"/>
</dbReference>
<name>A0A5R9GAT5_9BACL</name>
<gene>
    <name evidence="7 11" type="primary">gcvT</name>
    <name evidence="11" type="ORF">FE782_21450</name>
</gene>
<comment type="catalytic activity">
    <reaction evidence="6 7">
        <text>N(6)-[(R)-S(8)-aminomethyldihydrolipoyl]-L-lysyl-[protein] + (6S)-5,6,7,8-tetrahydrofolate = N(6)-[(R)-dihydrolipoyl]-L-lysyl-[protein] + (6R)-5,10-methylene-5,6,7,8-tetrahydrofolate + NH4(+)</text>
        <dbReference type="Rhea" id="RHEA:16945"/>
        <dbReference type="Rhea" id="RHEA-COMP:10475"/>
        <dbReference type="Rhea" id="RHEA-COMP:10492"/>
        <dbReference type="ChEBI" id="CHEBI:15636"/>
        <dbReference type="ChEBI" id="CHEBI:28938"/>
        <dbReference type="ChEBI" id="CHEBI:57453"/>
        <dbReference type="ChEBI" id="CHEBI:83100"/>
        <dbReference type="ChEBI" id="CHEBI:83143"/>
        <dbReference type="EC" id="2.1.2.10"/>
    </reaction>
</comment>
<dbReference type="SUPFAM" id="SSF103025">
    <property type="entry name" value="Folate-binding domain"/>
    <property type="match status" value="1"/>
</dbReference>
<feature type="binding site" evidence="8">
    <location>
        <position position="206"/>
    </location>
    <ligand>
        <name>substrate</name>
    </ligand>
</feature>
<dbReference type="FunFam" id="2.40.30.110:FF:000003">
    <property type="entry name" value="Aminomethyltransferase"/>
    <property type="match status" value="1"/>
</dbReference>
<dbReference type="AlphaFoldDB" id="A0A5R9GAT5"/>
<comment type="similarity">
    <text evidence="1 7">Belongs to the GcvT family.</text>
</comment>
<dbReference type="Gene3D" id="3.30.70.1400">
    <property type="entry name" value="Aminomethyltransferase beta-barrel domains"/>
    <property type="match status" value="1"/>
</dbReference>
<dbReference type="GO" id="GO:0019464">
    <property type="term" value="P:glycine decarboxylation via glycine cleavage system"/>
    <property type="evidence" value="ECO:0007669"/>
    <property type="project" value="UniProtKB-UniRule"/>
</dbReference>
<dbReference type="Pfam" id="PF01571">
    <property type="entry name" value="GCV_T"/>
    <property type="match status" value="1"/>
</dbReference>
<evidence type="ECO:0000256" key="4">
    <source>
        <dbReference type="ARBA" id="ARBA00022679"/>
    </source>
</evidence>
<dbReference type="InterPro" id="IPR028896">
    <property type="entry name" value="GcvT/YgfZ/DmdA"/>
</dbReference>
<keyword evidence="12" id="KW-1185">Reference proteome</keyword>
<dbReference type="InterPro" id="IPR029043">
    <property type="entry name" value="GcvT/YgfZ_C"/>
</dbReference>
<dbReference type="GO" id="GO:0008483">
    <property type="term" value="F:transaminase activity"/>
    <property type="evidence" value="ECO:0007669"/>
    <property type="project" value="UniProtKB-KW"/>
</dbReference>
<evidence type="ECO:0000256" key="5">
    <source>
        <dbReference type="ARBA" id="ARBA00031395"/>
    </source>
</evidence>
<dbReference type="InterPro" id="IPR006222">
    <property type="entry name" value="GCVT_N"/>
</dbReference>
<dbReference type="Gene3D" id="3.30.1360.120">
    <property type="entry name" value="Probable tRNA modification gtpase trme, domain 1"/>
    <property type="match status" value="1"/>
</dbReference>
<dbReference type="GO" id="GO:0004047">
    <property type="term" value="F:aminomethyltransferase activity"/>
    <property type="evidence" value="ECO:0007669"/>
    <property type="project" value="UniProtKB-UniRule"/>
</dbReference>
<reference evidence="11 12" key="1">
    <citation type="submission" date="2019-05" db="EMBL/GenBank/DDBJ databases">
        <authorList>
            <person name="Narsing Rao M.P."/>
            <person name="Li W.J."/>
        </authorList>
    </citation>
    <scope>NUCLEOTIDE SEQUENCE [LARGE SCALE GENOMIC DNA]</scope>
    <source>
        <strain evidence="11 12">SYSU_K30003</strain>
    </source>
</reference>
<dbReference type="GO" id="GO:0005960">
    <property type="term" value="C:glycine cleavage complex"/>
    <property type="evidence" value="ECO:0007669"/>
    <property type="project" value="InterPro"/>
</dbReference>
<evidence type="ECO:0000256" key="1">
    <source>
        <dbReference type="ARBA" id="ARBA00008609"/>
    </source>
</evidence>
<keyword evidence="11" id="KW-0489">Methyltransferase</keyword>
<dbReference type="InterPro" id="IPR027266">
    <property type="entry name" value="TrmE/GcvT-like"/>
</dbReference>
<evidence type="ECO:0000313" key="11">
    <source>
        <dbReference type="EMBL" id="TLS50234.1"/>
    </source>
</evidence>
<feature type="domain" description="Aminomethyltransferase C-terminal" evidence="10">
    <location>
        <begin position="292"/>
        <end position="370"/>
    </location>
</feature>
<dbReference type="EC" id="2.1.2.10" evidence="2 7"/>
<evidence type="ECO:0000256" key="3">
    <source>
        <dbReference type="ARBA" id="ARBA00022576"/>
    </source>
</evidence>
<keyword evidence="4 7" id="KW-0808">Transferase</keyword>
<dbReference type="HAMAP" id="MF_00259">
    <property type="entry name" value="GcvT"/>
    <property type="match status" value="1"/>
</dbReference>
<dbReference type="FunFam" id="4.10.1250.10:FF:000001">
    <property type="entry name" value="Aminomethyltransferase"/>
    <property type="match status" value="1"/>
</dbReference>
<dbReference type="PANTHER" id="PTHR43757:SF2">
    <property type="entry name" value="AMINOMETHYLTRANSFERASE, MITOCHONDRIAL"/>
    <property type="match status" value="1"/>
</dbReference>
<dbReference type="NCBIfam" id="TIGR00528">
    <property type="entry name" value="gcvT"/>
    <property type="match status" value="1"/>
</dbReference>
<dbReference type="Gene3D" id="2.40.30.110">
    <property type="entry name" value="Aminomethyltransferase beta-barrel domains"/>
    <property type="match status" value="1"/>
</dbReference>